<keyword evidence="2" id="KW-0812">Transmembrane</keyword>
<feature type="compositionally biased region" description="Low complexity" evidence="1">
    <location>
        <begin position="151"/>
        <end position="169"/>
    </location>
</feature>
<evidence type="ECO:0000256" key="2">
    <source>
        <dbReference type="SAM" id="Phobius"/>
    </source>
</evidence>
<name>A0A9D1NKJ1_9BACT</name>
<reference evidence="3" key="2">
    <citation type="journal article" date="2021" name="PeerJ">
        <title>Extensive microbial diversity within the chicken gut microbiome revealed by metagenomics and culture.</title>
        <authorList>
            <person name="Gilroy R."/>
            <person name="Ravi A."/>
            <person name="Getino M."/>
            <person name="Pursley I."/>
            <person name="Horton D.L."/>
            <person name="Alikhan N.F."/>
            <person name="Baker D."/>
            <person name="Gharbi K."/>
            <person name="Hall N."/>
            <person name="Watson M."/>
            <person name="Adriaenssens E.M."/>
            <person name="Foster-Nyarko E."/>
            <person name="Jarju S."/>
            <person name="Secka A."/>
            <person name="Antonio M."/>
            <person name="Oren A."/>
            <person name="Chaudhuri R.R."/>
            <person name="La Ragione R."/>
            <person name="Hildebrand F."/>
            <person name="Pallen M.J."/>
        </authorList>
    </citation>
    <scope>NUCLEOTIDE SEQUENCE</scope>
    <source>
        <strain evidence="3">10669</strain>
    </source>
</reference>
<feature type="transmembrane region" description="Helical" evidence="2">
    <location>
        <begin position="75"/>
        <end position="93"/>
    </location>
</feature>
<organism evidence="3 4">
    <name type="scientific">Candidatus Spyradosoma merdigallinarum</name>
    <dbReference type="NCBI Taxonomy" id="2840950"/>
    <lineage>
        <taxon>Bacteria</taxon>
        <taxon>Pseudomonadati</taxon>
        <taxon>Verrucomicrobiota</taxon>
        <taxon>Opitutia</taxon>
        <taxon>Opitutia incertae sedis</taxon>
        <taxon>Candidatus Spyradosoma</taxon>
    </lineage>
</organism>
<gene>
    <name evidence="3" type="ORF">IAC75_05245</name>
</gene>
<keyword evidence="2" id="KW-1133">Transmembrane helix</keyword>
<feature type="compositionally biased region" description="Low complexity" evidence="1">
    <location>
        <begin position="116"/>
        <end position="125"/>
    </location>
</feature>
<evidence type="ECO:0000313" key="3">
    <source>
        <dbReference type="EMBL" id="HIV04536.1"/>
    </source>
</evidence>
<proteinExistence type="predicted"/>
<reference evidence="3" key="1">
    <citation type="submission" date="2020-10" db="EMBL/GenBank/DDBJ databases">
        <authorList>
            <person name="Gilroy R."/>
        </authorList>
    </citation>
    <scope>NUCLEOTIDE SEQUENCE</scope>
    <source>
        <strain evidence="3">10669</strain>
    </source>
</reference>
<evidence type="ECO:0000256" key="1">
    <source>
        <dbReference type="SAM" id="MobiDB-lite"/>
    </source>
</evidence>
<comment type="caution">
    <text evidence="3">The sequence shown here is derived from an EMBL/GenBank/DDBJ whole genome shotgun (WGS) entry which is preliminary data.</text>
</comment>
<feature type="transmembrane region" description="Helical" evidence="2">
    <location>
        <begin position="35"/>
        <end position="63"/>
    </location>
</feature>
<sequence>MPESLSSEENRRADEASGDAAETCFSQFALRLGFFGFALSLLALVFFWVPGAGLALWIFGLALSLFGLARAPRGFGFSGVFVSGVALVFMFVFSGGGEELSERRAAVADASAASAAPRGGKSAAGTADFSAAESGAEAPSDGVPAAEDFSPAEPSASAGTGSAPASGASVAAGGAAASAGTAGGNDAPFGVPPLPVAAFAEISRDPASWPDSVKLSRPRVITLWDEKRKEIMGKMLIPAGTRVKVLAVFPDGALEVLDRTGQKFKLLAADTDFAEAFLVVNPY</sequence>
<keyword evidence="2" id="KW-0472">Membrane</keyword>
<dbReference type="Proteomes" id="UP000886812">
    <property type="component" value="Unassembled WGS sequence"/>
</dbReference>
<dbReference type="EMBL" id="DVOG01000135">
    <property type="protein sequence ID" value="HIV04536.1"/>
    <property type="molecule type" value="Genomic_DNA"/>
</dbReference>
<evidence type="ECO:0000313" key="4">
    <source>
        <dbReference type="Proteomes" id="UP000886812"/>
    </source>
</evidence>
<feature type="region of interest" description="Disordered" evidence="1">
    <location>
        <begin position="116"/>
        <end position="169"/>
    </location>
</feature>
<accession>A0A9D1NKJ1</accession>
<dbReference type="AlphaFoldDB" id="A0A9D1NKJ1"/>
<protein>
    <submittedName>
        <fullName evidence="3">Uncharacterized protein</fullName>
    </submittedName>
</protein>